<gene>
    <name evidence="6" type="ORF">HNR48_000232</name>
</gene>
<keyword evidence="6" id="KW-0436">Ligase</keyword>
<dbReference type="AlphaFoldDB" id="A0A7X0JPM4"/>
<dbReference type="EMBL" id="JACHHT010000001">
    <property type="protein sequence ID" value="MBB6519954.1"/>
    <property type="molecule type" value="Genomic_DNA"/>
</dbReference>
<dbReference type="InParanoid" id="A0A7X0JPM4"/>
<dbReference type="GO" id="GO:0046872">
    <property type="term" value="F:metal ion binding"/>
    <property type="evidence" value="ECO:0007669"/>
    <property type="project" value="UniProtKB-KW"/>
</dbReference>
<dbReference type="NCBIfam" id="TIGR02727">
    <property type="entry name" value="MTHFS_bact"/>
    <property type="match status" value="1"/>
</dbReference>
<evidence type="ECO:0000313" key="7">
    <source>
        <dbReference type="Proteomes" id="UP000528457"/>
    </source>
</evidence>
<dbReference type="FunCoup" id="A0A7X0JPM4">
    <property type="interactions" value="384"/>
</dbReference>
<dbReference type="GO" id="GO:0009396">
    <property type="term" value="P:folic acid-containing compound biosynthetic process"/>
    <property type="evidence" value="ECO:0007669"/>
    <property type="project" value="TreeGrafter"/>
</dbReference>
<feature type="binding site" evidence="4">
    <location>
        <position position="60"/>
    </location>
    <ligand>
        <name>substrate</name>
    </ligand>
</feature>
<dbReference type="Gene3D" id="3.40.50.10420">
    <property type="entry name" value="NagB/RpiA/CoA transferase-like"/>
    <property type="match status" value="1"/>
</dbReference>
<feature type="binding site" evidence="4">
    <location>
        <begin position="137"/>
        <end position="145"/>
    </location>
    <ligand>
        <name>ATP</name>
        <dbReference type="ChEBI" id="CHEBI:30616"/>
    </ligand>
</feature>
<evidence type="ECO:0000256" key="5">
    <source>
        <dbReference type="RuleBase" id="RU361279"/>
    </source>
</evidence>
<sequence length="197" mass="21690">MSQDISSTRQELRKSLRQKRRALSQQQQSSAAQNVAQQLVKLPLYAHSQNIAAYIASDGELGLQPSIERILEAGKRCYLPRVMDTTTMEFRSFARNTRLVDNRFGIPEPAGEVTPIAPQDLDLVLLPLVGFCRTGGRLGMGGGFYDRCFAFKAEQEGSGPALIGIAHSLQELSELPVESWDIPLSGILTDQGYIPVK</sequence>
<dbReference type="EC" id="6.3.3.2" evidence="5"/>
<comment type="caution">
    <text evidence="6">The sequence shown here is derived from an EMBL/GenBank/DDBJ whole genome shotgun (WGS) entry which is preliminary data.</text>
</comment>
<keyword evidence="5" id="KW-0479">Metal-binding</keyword>
<dbReference type="PANTHER" id="PTHR23407">
    <property type="entry name" value="ATPASE INHIBITOR/5-FORMYLTETRAHYDROFOLATE CYCLO-LIGASE"/>
    <property type="match status" value="1"/>
</dbReference>
<evidence type="ECO:0000256" key="4">
    <source>
        <dbReference type="PIRSR" id="PIRSR006806-1"/>
    </source>
</evidence>
<feature type="binding site" evidence="4">
    <location>
        <position position="55"/>
    </location>
    <ligand>
        <name>substrate</name>
    </ligand>
</feature>
<dbReference type="GO" id="GO:0030272">
    <property type="term" value="F:5-formyltetrahydrofolate cyclo-ligase activity"/>
    <property type="evidence" value="ECO:0007669"/>
    <property type="project" value="UniProtKB-EC"/>
</dbReference>
<dbReference type="InterPro" id="IPR037171">
    <property type="entry name" value="NagB/RpiA_transferase-like"/>
</dbReference>
<evidence type="ECO:0000256" key="1">
    <source>
        <dbReference type="ARBA" id="ARBA00010638"/>
    </source>
</evidence>
<comment type="similarity">
    <text evidence="1 5">Belongs to the 5-formyltetrahydrofolate cyclo-ligase family.</text>
</comment>
<dbReference type="Proteomes" id="UP000528457">
    <property type="component" value="Unassembled WGS sequence"/>
</dbReference>
<organism evidence="6 7">
    <name type="scientific">Pseudoteredinibacter isoporae</name>
    <dbReference type="NCBI Taxonomy" id="570281"/>
    <lineage>
        <taxon>Bacteria</taxon>
        <taxon>Pseudomonadati</taxon>
        <taxon>Pseudomonadota</taxon>
        <taxon>Gammaproteobacteria</taxon>
        <taxon>Cellvibrionales</taxon>
        <taxon>Cellvibrionaceae</taxon>
        <taxon>Pseudoteredinibacter</taxon>
    </lineage>
</organism>
<keyword evidence="5" id="KW-0460">Magnesium</keyword>
<accession>A0A7X0JPM4</accession>
<evidence type="ECO:0000256" key="3">
    <source>
        <dbReference type="ARBA" id="ARBA00022840"/>
    </source>
</evidence>
<keyword evidence="2 4" id="KW-0547">Nucleotide-binding</keyword>
<reference evidence="6 7" key="1">
    <citation type="submission" date="2020-08" db="EMBL/GenBank/DDBJ databases">
        <title>Genomic Encyclopedia of Type Strains, Phase IV (KMG-IV): sequencing the most valuable type-strain genomes for metagenomic binning, comparative biology and taxonomic classification.</title>
        <authorList>
            <person name="Goeker M."/>
        </authorList>
    </citation>
    <scope>NUCLEOTIDE SEQUENCE [LARGE SCALE GENOMIC DNA]</scope>
    <source>
        <strain evidence="6 7">DSM 22368</strain>
    </source>
</reference>
<keyword evidence="3 4" id="KW-0067">ATP-binding</keyword>
<evidence type="ECO:0000256" key="2">
    <source>
        <dbReference type="ARBA" id="ARBA00022741"/>
    </source>
</evidence>
<keyword evidence="7" id="KW-1185">Reference proteome</keyword>
<dbReference type="SUPFAM" id="SSF100950">
    <property type="entry name" value="NagB/RpiA/CoA transferase-like"/>
    <property type="match status" value="1"/>
</dbReference>
<dbReference type="InterPro" id="IPR024185">
    <property type="entry name" value="FTHF_cligase-like_sf"/>
</dbReference>
<dbReference type="GO" id="GO:0035999">
    <property type="term" value="P:tetrahydrofolate interconversion"/>
    <property type="evidence" value="ECO:0007669"/>
    <property type="project" value="TreeGrafter"/>
</dbReference>
<dbReference type="PANTHER" id="PTHR23407:SF1">
    <property type="entry name" value="5-FORMYLTETRAHYDROFOLATE CYCLO-LIGASE"/>
    <property type="match status" value="1"/>
</dbReference>
<dbReference type="RefSeq" id="WP_166852701.1">
    <property type="nucleotide sequence ID" value="NZ_JAAONY010000001.1"/>
</dbReference>
<name>A0A7X0JPM4_9GAMM</name>
<comment type="catalytic activity">
    <reaction evidence="5">
        <text>(6S)-5-formyl-5,6,7,8-tetrahydrofolate + ATP = (6R)-5,10-methenyltetrahydrofolate + ADP + phosphate</text>
        <dbReference type="Rhea" id="RHEA:10488"/>
        <dbReference type="ChEBI" id="CHEBI:30616"/>
        <dbReference type="ChEBI" id="CHEBI:43474"/>
        <dbReference type="ChEBI" id="CHEBI:57455"/>
        <dbReference type="ChEBI" id="CHEBI:57457"/>
        <dbReference type="ChEBI" id="CHEBI:456216"/>
        <dbReference type="EC" id="6.3.3.2"/>
    </reaction>
</comment>
<proteinExistence type="inferred from homology"/>
<feature type="binding site" evidence="4">
    <location>
        <begin position="9"/>
        <end position="13"/>
    </location>
    <ligand>
        <name>ATP</name>
        <dbReference type="ChEBI" id="CHEBI:30616"/>
    </ligand>
</feature>
<dbReference type="PIRSF" id="PIRSF006806">
    <property type="entry name" value="FTHF_cligase"/>
    <property type="match status" value="1"/>
</dbReference>
<dbReference type="Pfam" id="PF01812">
    <property type="entry name" value="5-FTHF_cyc-lig"/>
    <property type="match status" value="1"/>
</dbReference>
<protein>
    <recommendedName>
        <fullName evidence="5">5-formyltetrahydrofolate cyclo-ligase</fullName>
        <ecNumber evidence="5">6.3.3.2</ecNumber>
    </recommendedName>
</protein>
<comment type="cofactor">
    <cofactor evidence="5">
        <name>Mg(2+)</name>
        <dbReference type="ChEBI" id="CHEBI:18420"/>
    </cofactor>
</comment>
<dbReference type="InterPro" id="IPR002698">
    <property type="entry name" value="FTHF_cligase"/>
</dbReference>
<dbReference type="GO" id="GO:0005524">
    <property type="term" value="F:ATP binding"/>
    <property type="evidence" value="ECO:0007669"/>
    <property type="project" value="UniProtKB-KW"/>
</dbReference>
<evidence type="ECO:0000313" key="6">
    <source>
        <dbReference type="EMBL" id="MBB6519954.1"/>
    </source>
</evidence>